<keyword evidence="6" id="KW-1185">Reference proteome</keyword>
<reference evidence="5" key="1">
    <citation type="submission" date="2022-04" db="EMBL/GenBank/DDBJ databases">
        <title>Carnegiea gigantea Genome sequencing and assembly v2.</title>
        <authorList>
            <person name="Copetti D."/>
            <person name="Sanderson M.J."/>
            <person name="Burquez A."/>
            <person name="Wojciechowski M.F."/>
        </authorList>
    </citation>
    <scope>NUCLEOTIDE SEQUENCE</scope>
    <source>
        <strain evidence="5">SGP5-SGP5p</strain>
        <tissue evidence="5">Aerial part</tissue>
    </source>
</reference>
<dbReference type="GO" id="GO:0016740">
    <property type="term" value="F:transferase activity"/>
    <property type="evidence" value="ECO:0007669"/>
    <property type="project" value="UniProtKB-KW"/>
</dbReference>
<sequence length="178" mass="19823">MWASCPQVLDIVREIWKQPVQGTPMFELTRKLKAIKLPLKALNKSQSIQVRVLEALATSSNSVAAAFVAEKESWRRKAIWKRVQDFRSLTGIPIPSHIVSVIVGNEEKALLASRHLLKSGFYVTAIRPPTVAPNSCRLRVTLTAAHTRNDVKKLAAALSHCISFQDVYINTSLLQAKL</sequence>
<gene>
    <name evidence="5" type="ORF">Cgig2_018435</name>
</gene>
<dbReference type="Proteomes" id="UP001153076">
    <property type="component" value="Unassembled WGS sequence"/>
</dbReference>
<dbReference type="InterPro" id="IPR015424">
    <property type="entry name" value="PyrdxlP-dep_Trfase"/>
</dbReference>
<keyword evidence="4" id="KW-0663">Pyridoxal phosphate</keyword>
<dbReference type="AlphaFoldDB" id="A0A9Q1K6C0"/>
<evidence type="ECO:0000256" key="2">
    <source>
        <dbReference type="ARBA" id="ARBA00010008"/>
    </source>
</evidence>
<evidence type="ECO:0000313" key="5">
    <source>
        <dbReference type="EMBL" id="KAJ8437645.1"/>
    </source>
</evidence>
<comment type="caution">
    <text evidence="5">The sequence shown here is derived from an EMBL/GenBank/DDBJ whole genome shotgun (WGS) entry which is preliminary data.</text>
</comment>
<protein>
    <recommendedName>
        <fullName evidence="7">Aminotransferase class I/classII domain-containing protein</fullName>
    </recommendedName>
</protein>
<dbReference type="InterPro" id="IPR050087">
    <property type="entry name" value="AON_synthase_class-II"/>
</dbReference>
<dbReference type="EMBL" id="JAKOGI010000290">
    <property type="protein sequence ID" value="KAJ8437645.1"/>
    <property type="molecule type" value="Genomic_DNA"/>
</dbReference>
<evidence type="ECO:0008006" key="7">
    <source>
        <dbReference type="Google" id="ProtNLM"/>
    </source>
</evidence>
<dbReference type="OrthoDB" id="10263824at2759"/>
<evidence type="ECO:0000256" key="4">
    <source>
        <dbReference type="ARBA" id="ARBA00022898"/>
    </source>
</evidence>
<evidence type="ECO:0000313" key="6">
    <source>
        <dbReference type="Proteomes" id="UP001153076"/>
    </source>
</evidence>
<dbReference type="PANTHER" id="PTHR13693:SF77">
    <property type="entry name" value="8-AMINO-7-OXONONANOATE SYNTHASE"/>
    <property type="match status" value="1"/>
</dbReference>
<dbReference type="GO" id="GO:0009102">
    <property type="term" value="P:biotin biosynthetic process"/>
    <property type="evidence" value="ECO:0007669"/>
    <property type="project" value="TreeGrafter"/>
</dbReference>
<evidence type="ECO:0000256" key="1">
    <source>
        <dbReference type="ARBA" id="ARBA00001933"/>
    </source>
</evidence>
<dbReference type="SUPFAM" id="SSF53383">
    <property type="entry name" value="PLP-dependent transferases"/>
    <property type="match status" value="1"/>
</dbReference>
<accession>A0A9Q1K6C0</accession>
<organism evidence="5 6">
    <name type="scientific">Carnegiea gigantea</name>
    <dbReference type="NCBI Taxonomy" id="171969"/>
    <lineage>
        <taxon>Eukaryota</taxon>
        <taxon>Viridiplantae</taxon>
        <taxon>Streptophyta</taxon>
        <taxon>Embryophyta</taxon>
        <taxon>Tracheophyta</taxon>
        <taxon>Spermatophyta</taxon>
        <taxon>Magnoliopsida</taxon>
        <taxon>eudicotyledons</taxon>
        <taxon>Gunneridae</taxon>
        <taxon>Pentapetalae</taxon>
        <taxon>Caryophyllales</taxon>
        <taxon>Cactineae</taxon>
        <taxon>Cactaceae</taxon>
        <taxon>Cactoideae</taxon>
        <taxon>Echinocereeae</taxon>
        <taxon>Carnegiea</taxon>
    </lineage>
</organism>
<proteinExistence type="inferred from homology"/>
<name>A0A9Q1K6C0_9CARY</name>
<dbReference type="PANTHER" id="PTHR13693">
    <property type="entry name" value="CLASS II AMINOTRANSFERASE/8-AMINO-7-OXONONANOATE SYNTHASE"/>
    <property type="match status" value="1"/>
</dbReference>
<comment type="similarity">
    <text evidence="2">Belongs to the class-II pyridoxal-phosphate-dependent aminotransferase family. BioF subfamily.</text>
</comment>
<comment type="cofactor">
    <cofactor evidence="1">
        <name>pyridoxal 5'-phosphate</name>
        <dbReference type="ChEBI" id="CHEBI:597326"/>
    </cofactor>
</comment>
<dbReference type="InterPro" id="IPR015422">
    <property type="entry name" value="PyrdxlP-dep_Trfase_small"/>
</dbReference>
<evidence type="ECO:0000256" key="3">
    <source>
        <dbReference type="ARBA" id="ARBA00022679"/>
    </source>
</evidence>
<keyword evidence="3" id="KW-0808">Transferase</keyword>
<dbReference type="Gene3D" id="3.90.1150.10">
    <property type="entry name" value="Aspartate Aminotransferase, domain 1"/>
    <property type="match status" value="1"/>
</dbReference>